<keyword evidence="3" id="KW-1185">Reference proteome</keyword>
<dbReference type="EMBL" id="SLXP01000005">
    <property type="protein sequence ID" value="TCP41400.1"/>
    <property type="molecule type" value="Genomic_DNA"/>
</dbReference>
<dbReference type="InterPro" id="IPR046537">
    <property type="entry name" value="DUF6602"/>
</dbReference>
<organism evidence="2 3">
    <name type="scientific">Rhodovulum marinum</name>
    <dbReference type="NCBI Taxonomy" id="320662"/>
    <lineage>
        <taxon>Bacteria</taxon>
        <taxon>Pseudomonadati</taxon>
        <taxon>Pseudomonadota</taxon>
        <taxon>Alphaproteobacteria</taxon>
        <taxon>Rhodobacterales</taxon>
        <taxon>Paracoccaceae</taxon>
        <taxon>Rhodovulum</taxon>
    </lineage>
</organism>
<feature type="domain" description="DUF6602" evidence="1">
    <location>
        <begin position="36"/>
        <end position="146"/>
    </location>
</feature>
<dbReference type="AlphaFoldDB" id="A0A4R2PZ07"/>
<dbReference type="Proteomes" id="UP000294835">
    <property type="component" value="Unassembled WGS sequence"/>
</dbReference>
<reference evidence="2 3" key="1">
    <citation type="submission" date="2019-03" db="EMBL/GenBank/DDBJ databases">
        <title>Genomic Encyclopedia of Type Strains, Phase IV (KMG-IV): sequencing the most valuable type-strain genomes for metagenomic binning, comparative biology and taxonomic classification.</title>
        <authorList>
            <person name="Goeker M."/>
        </authorList>
    </citation>
    <scope>NUCLEOTIDE SEQUENCE [LARGE SCALE GENOMIC DNA]</scope>
    <source>
        <strain evidence="2 3">DSM 18063</strain>
    </source>
</reference>
<dbReference type="RefSeq" id="WP_132461968.1">
    <property type="nucleotide sequence ID" value="NZ_SLXP01000005.1"/>
</dbReference>
<dbReference type="Pfam" id="PF20247">
    <property type="entry name" value="DUF6602"/>
    <property type="match status" value="1"/>
</dbReference>
<proteinExistence type="predicted"/>
<dbReference type="OrthoDB" id="2057120at2"/>
<sequence>MDGKRLRNFWNQEVKALLAVYRQFETLLPSPATDGAAHRGEDGRYVEALLRSYLQKYLPKDLEVLTGFILRPAVKTGKNTRYRKGETDQHSTQLDIIVYETAAFPVFQRIGETVIVPPEGVIAVLSVKKKLRDSDVVAECKALAAVGKVCRSDESKPQERRRGPFLALVGAGSQLADTEARKEKKIFEKLEGLYTNPFAFDDMVGFIGDLSGWYVFKERPPKKTTPGNSVATYRYLSLSDDELHHGFQFLLTSILSVYYDETRRTVKRPGYTAFPKKPAIKLGGIPFASLR</sequence>
<dbReference type="CDD" id="cd21173">
    <property type="entry name" value="NucC-like"/>
    <property type="match status" value="1"/>
</dbReference>
<name>A0A4R2PZ07_9RHOB</name>
<gene>
    <name evidence="2" type="ORF">EV662_105147</name>
</gene>
<protein>
    <recommendedName>
        <fullName evidence="1">DUF6602 domain-containing protein</fullName>
    </recommendedName>
</protein>
<accession>A0A4R2PZ07</accession>
<evidence type="ECO:0000259" key="1">
    <source>
        <dbReference type="Pfam" id="PF20247"/>
    </source>
</evidence>
<evidence type="ECO:0000313" key="2">
    <source>
        <dbReference type="EMBL" id="TCP41400.1"/>
    </source>
</evidence>
<comment type="caution">
    <text evidence="2">The sequence shown here is derived from an EMBL/GenBank/DDBJ whole genome shotgun (WGS) entry which is preliminary data.</text>
</comment>
<evidence type="ECO:0000313" key="3">
    <source>
        <dbReference type="Proteomes" id="UP000294835"/>
    </source>
</evidence>